<protein>
    <submittedName>
        <fullName evidence="3">Uncharacterized protein</fullName>
    </submittedName>
</protein>
<feature type="region of interest" description="Disordered" evidence="2">
    <location>
        <begin position="335"/>
        <end position="357"/>
    </location>
</feature>
<feature type="region of interest" description="Disordered" evidence="2">
    <location>
        <begin position="770"/>
        <end position="876"/>
    </location>
</feature>
<feature type="compositionally biased region" description="Basic and acidic residues" evidence="2">
    <location>
        <begin position="732"/>
        <end position="744"/>
    </location>
</feature>
<organism evidence="3 4">
    <name type="scientific">Prorocentrum cordatum</name>
    <dbReference type="NCBI Taxonomy" id="2364126"/>
    <lineage>
        <taxon>Eukaryota</taxon>
        <taxon>Sar</taxon>
        <taxon>Alveolata</taxon>
        <taxon>Dinophyceae</taxon>
        <taxon>Prorocentrales</taxon>
        <taxon>Prorocentraceae</taxon>
        <taxon>Prorocentrum</taxon>
    </lineage>
</organism>
<feature type="coiled-coil region" evidence="1">
    <location>
        <begin position="296"/>
        <end position="330"/>
    </location>
</feature>
<keyword evidence="1" id="KW-0175">Coiled coil</keyword>
<dbReference type="InterPro" id="IPR051291">
    <property type="entry name" value="CIMAP"/>
</dbReference>
<feature type="region of interest" description="Disordered" evidence="2">
    <location>
        <begin position="715"/>
        <end position="757"/>
    </location>
</feature>
<dbReference type="EMBL" id="CAUYUJ010014815">
    <property type="protein sequence ID" value="CAK0846302.1"/>
    <property type="molecule type" value="Genomic_DNA"/>
</dbReference>
<dbReference type="Pfam" id="PF07004">
    <property type="entry name" value="SHIPPO-rpt"/>
    <property type="match status" value="2"/>
</dbReference>
<evidence type="ECO:0000313" key="4">
    <source>
        <dbReference type="Proteomes" id="UP001189429"/>
    </source>
</evidence>
<sequence length="876" mass="95878">MGDAAPQWMIQLLSQQKDELLKAVKPEAQIIEAVFENRMSEQDKNIKELADKIKEQGQKITILEQRRPMASSQASTFAAPSRISNDDGTKSRRTDVATNPCVKFVGTFPRPLLQRTRQEHFETLKAQFDELTDDVEVTYDTVNQNYRITFKSPLVANKSQQLANQAGIFWSGPRDQKQYPRRVRGDMPLEVRREKSAVAALWPLIYGKISIQPSWSSAHRLGVNGHKGVLQVTADDVWELVKAVPMGTDTFHFQAEQANLTRRGISSSETTNIFKLAQATVPEESNFSWQALQLNNISFENKMSEQDKNIKELADKVKEQGQKITILEQRRPMASSQASTFSVPSRISNDDGAKRRRTDVATNPCVKFVGTFPRPLLQRTRQEHFESLKAQFDELTDDVEVTYDTVNQNYNITFKSPLVANKFQQLANQAGIFWGDPRDQKQYPLRVRGDMPLEVRREKSAVAALWQLMHEKISIQPSWSSARRLGVNGHEGVLQVTADDAWESVKAVPMGIDAFHFQAEQANLTRRGISSSDATNISKLAQVTARDARLNDISVEIASIHVDPSLPESTIRGHFATLKRALGRKCDNGFKLLVILTITSSFIGASRSGRGKKPGCPGASQRAFSSSPYCVSTAGQASRPGPKCSFGIRSKAGPGGAGGGLAGGPGPGAHCVDSLVEDRLARFRPAPKFSFGTAARLADVAPKTVPGPTDYSVLEASGPWSSRGPAVSMTPRRSEPARGGRFEKSPGPGSHDLPALAGASPRITINMSPRTDPARAQTAPGPGHYGGGGAPLGDVDRRKETVYGSSPRCTFGTAPRRSPARPRKAPGPGAYRLASKPHGPQWSMRPATVPVRLQQGHSRCSEAEFTQPSAELAEPP</sequence>
<proteinExistence type="predicted"/>
<reference evidence="3" key="1">
    <citation type="submission" date="2023-10" db="EMBL/GenBank/DDBJ databases">
        <authorList>
            <person name="Chen Y."/>
            <person name="Shah S."/>
            <person name="Dougan E. K."/>
            <person name="Thang M."/>
            <person name="Chan C."/>
        </authorList>
    </citation>
    <scope>NUCLEOTIDE SEQUENCE [LARGE SCALE GENOMIC DNA]</scope>
</reference>
<name>A0ABN9TK26_9DINO</name>
<feature type="region of interest" description="Disordered" evidence="2">
    <location>
        <begin position="70"/>
        <end position="94"/>
    </location>
</feature>
<feature type="compositionally biased region" description="Basic and acidic residues" evidence="2">
    <location>
        <begin position="84"/>
        <end position="94"/>
    </location>
</feature>
<evidence type="ECO:0000256" key="2">
    <source>
        <dbReference type="SAM" id="MobiDB-lite"/>
    </source>
</evidence>
<comment type="caution">
    <text evidence="3">The sequence shown here is derived from an EMBL/GenBank/DDBJ whole genome shotgun (WGS) entry which is preliminary data.</text>
</comment>
<feature type="coiled-coil region" evidence="1">
    <location>
        <begin position="39"/>
        <end position="66"/>
    </location>
</feature>
<dbReference type="Proteomes" id="UP001189429">
    <property type="component" value="Unassembled WGS sequence"/>
</dbReference>
<feature type="compositionally biased region" description="Polar residues" evidence="2">
    <location>
        <begin position="335"/>
        <end position="347"/>
    </location>
</feature>
<keyword evidence="4" id="KW-1185">Reference proteome</keyword>
<dbReference type="PANTHER" id="PTHR21580:SF28">
    <property type="entry name" value="BOREALIN N-TERMINAL DOMAIN-CONTAINING PROTEIN-RELATED"/>
    <property type="match status" value="1"/>
</dbReference>
<accession>A0ABN9TK26</accession>
<dbReference type="InterPro" id="IPR010736">
    <property type="entry name" value="SHIPPO-rpt"/>
</dbReference>
<dbReference type="PANTHER" id="PTHR21580">
    <property type="entry name" value="SHIPPO-1-RELATED"/>
    <property type="match status" value="1"/>
</dbReference>
<evidence type="ECO:0000313" key="3">
    <source>
        <dbReference type="EMBL" id="CAK0846302.1"/>
    </source>
</evidence>
<gene>
    <name evidence="3" type="ORF">PCOR1329_LOCUS39852</name>
</gene>
<evidence type="ECO:0000256" key="1">
    <source>
        <dbReference type="SAM" id="Coils"/>
    </source>
</evidence>